<protein>
    <submittedName>
        <fullName evidence="1">Uncharacterized protein</fullName>
    </submittedName>
</protein>
<dbReference type="AlphaFoldDB" id="A0A4Y2CFM1"/>
<reference evidence="1 2" key="1">
    <citation type="journal article" date="2019" name="Sci. Rep.">
        <title>Orb-weaving spider Araneus ventricosus genome elucidates the spidroin gene catalogue.</title>
        <authorList>
            <person name="Kono N."/>
            <person name="Nakamura H."/>
            <person name="Ohtoshi R."/>
            <person name="Moran D.A.P."/>
            <person name="Shinohara A."/>
            <person name="Yoshida Y."/>
            <person name="Fujiwara M."/>
            <person name="Mori M."/>
            <person name="Tomita M."/>
            <person name="Arakawa K."/>
        </authorList>
    </citation>
    <scope>NUCLEOTIDE SEQUENCE [LARGE SCALE GENOMIC DNA]</scope>
</reference>
<dbReference type="EMBL" id="BGPR01000181">
    <property type="protein sequence ID" value="GBM02537.1"/>
    <property type="molecule type" value="Genomic_DNA"/>
</dbReference>
<gene>
    <name evidence="1" type="ORF">AVEN_178473_1</name>
</gene>
<evidence type="ECO:0000313" key="2">
    <source>
        <dbReference type="Proteomes" id="UP000499080"/>
    </source>
</evidence>
<keyword evidence="2" id="KW-1185">Reference proteome</keyword>
<dbReference type="Proteomes" id="UP000499080">
    <property type="component" value="Unassembled WGS sequence"/>
</dbReference>
<name>A0A4Y2CFM1_ARAVE</name>
<feature type="non-terminal residue" evidence="1">
    <location>
        <position position="61"/>
    </location>
</feature>
<proteinExistence type="predicted"/>
<accession>A0A4Y2CFM1</accession>
<comment type="caution">
    <text evidence="1">The sequence shown here is derived from an EMBL/GenBank/DDBJ whole genome shotgun (WGS) entry which is preliminary data.</text>
</comment>
<sequence>MVFAGRLISRAYTMPCPCASFTSTGVEDSVTHAFFPHSEQQPAQIRHTSIEVVWPVTASLG</sequence>
<organism evidence="1 2">
    <name type="scientific">Araneus ventricosus</name>
    <name type="common">Orbweaver spider</name>
    <name type="synonym">Epeira ventricosa</name>
    <dbReference type="NCBI Taxonomy" id="182803"/>
    <lineage>
        <taxon>Eukaryota</taxon>
        <taxon>Metazoa</taxon>
        <taxon>Ecdysozoa</taxon>
        <taxon>Arthropoda</taxon>
        <taxon>Chelicerata</taxon>
        <taxon>Arachnida</taxon>
        <taxon>Araneae</taxon>
        <taxon>Araneomorphae</taxon>
        <taxon>Entelegynae</taxon>
        <taxon>Araneoidea</taxon>
        <taxon>Araneidae</taxon>
        <taxon>Araneus</taxon>
    </lineage>
</organism>
<evidence type="ECO:0000313" key="1">
    <source>
        <dbReference type="EMBL" id="GBM02537.1"/>
    </source>
</evidence>